<comment type="similarity">
    <text evidence="2">Belongs to the SUA5 family.</text>
</comment>
<keyword evidence="5" id="KW-0808">Transferase</keyword>
<dbReference type="InterPro" id="IPR017945">
    <property type="entry name" value="DHBP_synth_RibB-like_a/b_dom"/>
</dbReference>
<comment type="catalytic activity">
    <reaction evidence="11">
        <text>L-threonine + hydrogencarbonate + ATP = L-threonylcarbamoyladenylate + diphosphate + H2O</text>
        <dbReference type="Rhea" id="RHEA:36407"/>
        <dbReference type="ChEBI" id="CHEBI:15377"/>
        <dbReference type="ChEBI" id="CHEBI:17544"/>
        <dbReference type="ChEBI" id="CHEBI:30616"/>
        <dbReference type="ChEBI" id="CHEBI:33019"/>
        <dbReference type="ChEBI" id="CHEBI:57926"/>
        <dbReference type="ChEBI" id="CHEBI:73682"/>
        <dbReference type="EC" id="2.7.7.87"/>
    </reaction>
</comment>
<dbReference type="PANTHER" id="PTHR17490:SF16">
    <property type="entry name" value="THREONYLCARBAMOYL-AMP SYNTHASE"/>
    <property type="match status" value="1"/>
</dbReference>
<dbReference type="PANTHER" id="PTHR17490">
    <property type="entry name" value="SUA5"/>
    <property type="match status" value="1"/>
</dbReference>
<keyword evidence="14" id="KW-1185">Reference proteome</keyword>
<dbReference type="GO" id="GO:0006450">
    <property type="term" value="P:regulation of translational fidelity"/>
    <property type="evidence" value="ECO:0007669"/>
    <property type="project" value="TreeGrafter"/>
</dbReference>
<keyword evidence="7" id="KW-0548">Nucleotidyltransferase</keyword>
<name>A0A4U8YMQ2_9BACT</name>
<dbReference type="Gene3D" id="3.90.870.10">
    <property type="entry name" value="DHBP synthase"/>
    <property type="match status" value="1"/>
</dbReference>
<evidence type="ECO:0000313" key="13">
    <source>
        <dbReference type="EMBL" id="VFQ42493.1"/>
    </source>
</evidence>
<dbReference type="GO" id="GO:0008033">
    <property type="term" value="P:tRNA processing"/>
    <property type="evidence" value="ECO:0007669"/>
    <property type="project" value="UniProtKB-KW"/>
</dbReference>
<dbReference type="NCBIfam" id="TIGR00057">
    <property type="entry name" value="L-threonylcarbamoyladenylate synthase"/>
    <property type="match status" value="1"/>
</dbReference>
<dbReference type="InterPro" id="IPR006070">
    <property type="entry name" value="Sua5-like_dom"/>
</dbReference>
<comment type="subcellular location">
    <subcellularLocation>
        <location evidence="1">Cytoplasm</location>
    </subcellularLocation>
</comment>
<evidence type="ECO:0000256" key="9">
    <source>
        <dbReference type="ARBA" id="ARBA00022840"/>
    </source>
</evidence>
<dbReference type="GO" id="GO:0005524">
    <property type="term" value="F:ATP binding"/>
    <property type="evidence" value="ECO:0007669"/>
    <property type="project" value="UniProtKB-KW"/>
</dbReference>
<gene>
    <name evidence="13" type="ORF">MSL71_1130</name>
</gene>
<dbReference type="EC" id="2.7.7.87" evidence="3"/>
<evidence type="ECO:0000256" key="5">
    <source>
        <dbReference type="ARBA" id="ARBA00022679"/>
    </source>
</evidence>
<dbReference type="RefSeq" id="WP_180136740.1">
    <property type="nucleotide sequence ID" value="NZ_CAADHO010000001.1"/>
</dbReference>
<dbReference type="Pfam" id="PF01300">
    <property type="entry name" value="Sua5_yciO_yrdC"/>
    <property type="match status" value="1"/>
</dbReference>
<organism evidence="13 14">
    <name type="scientific">Desulfoluna butyratoxydans</name>
    <dbReference type="NCBI Taxonomy" id="231438"/>
    <lineage>
        <taxon>Bacteria</taxon>
        <taxon>Pseudomonadati</taxon>
        <taxon>Thermodesulfobacteriota</taxon>
        <taxon>Desulfobacteria</taxon>
        <taxon>Desulfobacterales</taxon>
        <taxon>Desulfolunaceae</taxon>
        <taxon>Desulfoluna</taxon>
    </lineage>
</organism>
<evidence type="ECO:0000256" key="1">
    <source>
        <dbReference type="ARBA" id="ARBA00004496"/>
    </source>
</evidence>
<dbReference type="InterPro" id="IPR050156">
    <property type="entry name" value="TC-AMP_synthase_SUA5"/>
</dbReference>
<evidence type="ECO:0000256" key="11">
    <source>
        <dbReference type="ARBA" id="ARBA00048366"/>
    </source>
</evidence>
<dbReference type="GO" id="GO:0003725">
    <property type="term" value="F:double-stranded RNA binding"/>
    <property type="evidence" value="ECO:0007669"/>
    <property type="project" value="InterPro"/>
</dbReference>
<protein>
    <recommendedName>
        <fullName evidence="10">L-threonylcarbamoyladenylate synthase</fullName>
        <ecNumber evidence="3">2.7.7.87</ecNumber>
    </recommendedName>
    <alternativeName>
        <fullName evidence="10">L-threonylcarbamoyladenylate synthase</fullName>
    </alternativeName>
</protein>
<evidence type="ECO:0000256" key="7">
    <source>
        <dbReference type="ARBA" id="ARBA00022695"/>
    </source>
</evidence>
<evidence type="ECO:0000256" key="2">
    <source>
        <dbReference type="ARBA" id="ARBA00007663"/>
    </source>
</evidence>
<dbReference type="PROSITE" id="PS51163">
    <property type="entry name" value="YRDC"/>
    <property type="match status" value="1"/>
</dbReference>
<reference evidence="13 14" key="1">
    <citation type="submission" date="2019-03" db="EMBL/GenBank/DDBJ databases">
        <authorList>
            <person name="Nijsse B."/>
        </authorList>
    </citation>
    <scope>NUCLEOTIDE SEQUENCE [LARGE SCALE GENOMIC DNA]</scope>
    <source>
        <strain evidence="13">Desulfoluna butyratoxydans MSL71</strain>
    </source>
</reference>
<sequence length="215" mass="22477">MGPFISVQTDRPDPEILARAADILTAGGCVVIPTLCLYGMAANAFDEDAIRNVFAIKERPLTNPILLLIKDRRAVDELVTEVPPAAEALMKHLWPGKLTLVFKAAPTIPDLITAGTGKVGLRVPSHPVARAVAQAVPFPVTGTSANISKQGGIADVRDLDPRIATGADLVLDAGPLKGGSGSTVVDVTYTPPKILRQGSTPAAAIHAILEKLPSF</sequence>
<accession>A0A4U8YMQ2</accession>
<keyword evidence="8" id="KW-0547">Nucleotide-binding</keyword>
<dbReference type="GO" id="GO:0000049">
    <property type="term" value="F:tRNA binding"/>
    <property type="evidence" value="ECO:0007669"/>
    <property type="project" value="TreeGrafter"/>
</dbReference>
<dbReference type="Proteomes" id="UP000507962">
    <property type="component" value="Unassembled WGS sequence"/>
</dbReference>
<proteinExistence type="inferred from homology"/>
<feature type="domain" description="YrdC-like" evidence="12">
    <location>
        <begin position="14"/>
        <end position="200"/>
    </location>
</feature>
<keyword evidence="6" id="KW-0819">tRNA processing</keyword>
<evidence type="ECO:0000313" key="14">
    <source>
        <dbReference type="Proteomes" id="UP000507962"/>
    </source>
</evidence>
<evidence type="ECO:0000256" key="10">
    <source>
        <dbReference type="ARBA" id="ARBA00029774"/>
    </source>
</evidence>
<dbReference type="SUPFAM" id="SSF55821">
    <property type="entry name" value="YrdC/RibB"/>
    <property type="match status" value="1"/>
</dbReference>
<dbReference type="GO" id="GO:0005737">
    <property type="term" value="C:cytoplasm"/>
    <property type="evidence" value="ECO:0007669"/>
    <property type="project" value="UniProtKB-SubCell"/>
</dbReference>
<dbReference type="EMBL" id="CAADHO010000001">
    <property type="protein sequence ID" value="VFQ42493.1"/>
    <property type="molecule type" value="Genomic_DNA"/>
</dbReference>
<evidence type="ECO:0000259" key="12">
    <source>
        <dbReference type="PROSITE" id="PS51163"/>
    </source>
</evidence>
<evidence type="ECO:0000256" key="4">
    <source>
        <dbReference type="ARBA" id="ARBA00022490"/>
    </source>
</evidence>
<evidence type="ECO:0000256" key="3">
    <source>
        <dbReference type="ARBA" id="ARBA00012584"/>
    </source>
</evidence>
<keyword evidence="9" id="KW-0067">ATP-binding</keyword>
<evidence type="ECO:0000256" key="8">
    <source>
        <dbReference type="ARBA" id="ARBA00022741"/>
    </source>
</evidence>
<evidence type="ECO:0000256" key="6">
    <source>
        <dbReference type="ARBA" id="ARBA00022694"/>
    </source>
</evidence>
<dbReference type="GO" id="GO:0061710">
    <property type="term" value="F:L-threonylcarbamoyladenylate synthase"/>
    <property type="evidence" value="ECO:0007669"/>
    <property type="project" value="UniProtKB-EC"/>
</dbReference>
<dbReference type="AlphaFoldDB" id="A0A4U8YMQ2"/>
<keyword evidence="4" id="KW-0963">Cytoplasm</keyword>